<keyword evidence="1" id="KW-0479">Metal-binding</keyword>
<protein>
    <submittedName>
        <fullName evidence="3">Uncharacterized protein</fullName>
    </submittedName>
</protein>
<dbReference type="OrthoDB" id="1686879at2759"/>
<accession>A0A6A4MH41</accession>
<keyword evidence="2" id="KW-0408">Iron</keyword>
<proteinExistence type="predicted"/>
<evidence type="ECO:0000313" key="4">
    <source>
        <dbReference type="Proteomes" id="UP000428333"/>
    </source>
</evidence>
<comment type="caution">
    <text evidence="3">The sequence shown here is derived from an EMBL/GenBank/DDBJ whole genome shotgun (WGS) entry which is preliminary data.</text>
</comment>
<dbReference type="InterPro" id="IPR036396">
    <property type="entry name" value="Cyt_P450_sf"/>
</dbReference>
<dbReference type="GO" id="GO:0020037">
    <property type="term" value="F:heme binding"/>
    <property type="evidence" value="ECO:0007669"/>
    <property type="project" value="InterPro"/>
</dbReference>
<reference evidence="3 4" key="1">
    <citation type="journal article" date="2019" name="Genome Biol. Evol.">
        <title>The Rhododendron genome and chromosomal organization provide insight into shared whole-genome duplications across the heath family (Ericaceae).</title>
        <authorList>
            <person name="Soza V.L."/>
            <person name="Lindsley D."/>
            <person name="Waalkes A."/>
            <person name="Ramage E."/>
            <person name="Patwardhan R.P."/>
            <person name="Burton J.N."/>
            <person name="Adey A."/>
            <person name="Kumar A."/>
            <person name="Qiu R."/>
            <person name="Shendure J."/>
            <person name="Hall B."/>
        </authorList>
    </citation>
    <scope>NUCLEOTIDE SEQUENCE [LARGE SCALE GENOMIC DNA]</scope>
    <source>
        <strain evidence="3">RSF 1966-606</strain>
    </source>
</reference>
<name>A0A6A4MH41_9ERIC</name>
<evidence type="ECO:0000256" key="1">
    <source>
        <dbReference type="ARBA" id="ARBA00022723"/>
    </source>
</evidence>
<dbReference type="Proteomes" id="UP000428333">
    <property type="component" value="Linkage Group LG01"/>
</dbReference>
<feature type="non-terminal residue" evidence="3">
    <location>
        <position position="1"/>
    </location>
</feature>
<sequence>MALLSSLNQIAGLESIAMSQEFMSEFFKLVLGTLSLPINLPGTNYHRGFQVNCPFPYVAIHKSMLLQLQLIYICLTGTTQARKNIVKMLTRLVDERRASGEIQHDMLGVLMNGEENRWKLSDEEIIDQMITILYSGYETVSTTSMMAVKYLQDHPNVLRELRKEHLAIRQGKRPEDPIDWEDFKAMRFTRAVIFETSRLATIVNGVLRKTTQDMELNG</sequence>
<dbReference type="PANTHER" id="PTHR24286:SF169">
    <property type="entry name" value="CYTOCHROME P450 85A1"/>
    <property type="match status" value="1"/>
</dbReference>
<organism evidence="3 4">
    <name type="scientific">Rhododendron williamsianum</name>
    <dbReference type="NCBI Taxonomy" id="262921"/>
    <lineage>
        <taxon>Eukaryota</taxon>
        <taxon>Viridiplantae</taxon>
        <taxon>Streptophyta</taxon>
        <taxon>Embryophyta</taxon>
        <taxon>Tracheophyta</taxon>
        <taxon>Spermatophyta</taxon>
        <taxon>Magnoliopsida</taxon>
        <taxon>eudicotyledons</taxon>
        <taxon>Gunneridae</taxon>
        <taxon>Pentapetalae</taxon>
        <taxon>asterids</taxon>
        <taxon>Ericales</taxon>
        <taxon>Ericaceae</taxon>
        <taxon>Ericoideae</taxon>
        <taxon>Rhodoreae</taxon>
        <taxon>Rhododendron</taxon>
    </lineage>
</organism>
<dbReference type="GO" id="GO:0016705">
    <property type="term" value="F:oxidoreductase activity, acting on paired donors, with incorporation or reduction of molecular oxygen"/>
    <property type="evidence" value="ECO:0007669"/>
    <property type="project" value="InterPro"/>
</dbReference>
<evidence type="ECO:0000313" key="3">
    <source>
        <dbReference type="EMBL" id="KAE9466644.1"/>
    </source>
</evidence>
<dbReference type="GO" id="GO:0010268">
    <property type="term" value="P:brassinosteroid homeostasis"/>
    <property type="evidence" value="ECO:0007669"/>
    <property type="project" value="TreeGrafter"/>
</dbReference>
<gene>
    <name evidence="3" type="ORF">C3L33_01453</name>
</gene>
<dbReference type="GO" id="GO:0005506">
    <property type="term" value="F:iron ion binding"/>
    <property type="evidence" value="ECO:0007669"/>
    <property type="project" value="InterPro"/>
</dbReference>
<dbReference type="GO" id="GO:0016125">
    <property type="term" value="P:sterol metabolic process"/>
    <property type="evidence" value="ECO:0007669"/>
    <property type="project" value="TreeGrafter"/>
</dbReference>
<dbReference type="GO" id="GO:0004497">
    <property type="term" value="F:monooxygenase activity"/>
    <property type="evidence" value="ECO:0007669"/>
    <property type="project" value="InterPro"/>
</dbReference>
<dbReference type="GO" id="GO:0016132">
    <property type="term" value="P:brassinosteroid biosynthetic process"/>
    <property type="evidence" value="ECO:0007669"/>
    <property type="project" value="TreeGrafter"/>
</dbReference>
<keyword evidence="4" id="KW-1185">Reference proteome</keyword>
<dbReference type="PANTHER" id="PTHR24286">
    <property type="entry name" value="CYTOCHROME P450 26"/>
    <property type="match status" value="1"/>
</dbReference>
<dbReference type="AlphaFoldDB" id="A0A6A4MH41"/>
<dbReference type="SUPFAM" id="SSF48264">
    <property type="entry name" value="Cytochrome P450"/>
    <property type="match status" value="1"/>
</dbReference>
<dbReference type="EMBL" id="QEFC01000081">
    <property type="protein sequence ID" value="KAE9466644.1"/>
    <property type="molecule type" value="Genomic_DNA"/>
</dbReference>
<dbReference type="Gene3D" id="1.10.630.10">
    <property type="entry name" value="Cytochrome P450"/>
    <property type="match status" value="1"/>
</dbReference>
<evidence type="ECO:0000256" key="2">
    <source>
        <dbReference type="ARBA" id="ARBA00023004"/>
    </source>
</evidence>
<dbReference type="Pfam" id="PF00067">
    <property type="entry name" value="p450"/>
    <property type="match status" value="1"/>
</dbReference>
<dbReference type="InterPro" id="IPR001128">
    <property type="entry name" value="Cyt_P450"/>
</dbReference>